<protein>
    <submittedName>
        <fullName evidence="2">Uncharacterized protein</fullName>
    </submittedName>
</protein>
<name>A0A8J5WXZ1_ZIZPA</name>
<dbReference type="EMBL" id="JAAALK010000080">
    <property type="protein sequence ID" value="KAG8095538.1"/>
    <property type="molecule type" value="Genomic_DNA"/>
</dbReference>
<dbReference type="AlphaFoldDB" id="A0A8J5WXZ1"/>
<evidence type="ECO:0000313" key="3">
    <source>
        <dbReference type="Proteomes" id="UP000729402"/>
    </source>
</evidence>
<reference evidence="2" key="2">
    <citation type="submission" date="2021-02" db="EMBL/GenBank/DDBJ databases">
        <authorList>
            <person name="Kimball J.A."/>
            <person name="Haas M.W."/>
            <person name="Macchietto M."/>
            <person name="Kono T."/>
            <person name="Duquette J."/>
            <person name="Shao M."/>
        </authorList>
    </citation>
    <scope>NUCLEOTIDE SEQUENCE</scope>
    <source>
        <tissue evidence="2">Fresh leaf tissue</tissue>
    </source>
</reference>
<gene>
    <name evidence="2" type="ORF">GUJ93_ZPchr0012g20691</name>
</gene>
<dbReference type="Proteomes" id="UP000729402">
    <property type="component" value="Unassembled WGS sequence"/>
</dbReference>
<comment type="caution">
    <text evidence="2">The sequence shown here is derived from an EMBL/GenBank/DDBJ whole genome shotgun (WGS) entry which is preliminary data.</text>
</comment>
<keyword evidence="3" id="KW-1185">Reference proteome</keyword>
<evidence type="ECO:0000256" key="1">
    <source>
        <dbReference type="SAM" id="MobiDB-lite"/>
    </source>
</evidence>
<feature type="region of interest" description="Disordered" evidence="1">
    <location>
        <begin position="1"/>
        <end position="76"/>
    </location>
</feature>
<sequence>MWSGRRVWGHGGPARKRLAAQRPLPARPPTQGIPPERGDEESSPQEEDKGRGDTPALDKEGEGRRISAGVRENIGG</sequence>
<reference evidence="2" key="1">
    <citation type="journal article" date="2021" name="bioRxiv">
        <title>Whole Genome Assembly and Annotation of Northern Wild Rice, Zizania palustris L., Supports a Whole Genome Duplication in the Zizania Genus.</title>
        <authorList>
            <person name="Haas M."/>
            <person name="Kono T."/>
            <person name="Macchietto M."/>
            <person name="Millas R."/>
            <person name="McGilp L."/>
            <person name="Shao M."/>
            <person name="Duquette J."/>
            <person name="Hirsch C.N."/>
            <person name="Kimball J."/>
        </authorList>
    </citation>
    <scope>NUCLEOTIDE SEQUENCE</scope>
    <source>
        <tissue evidence="2">Fresh leaf tissue</tissue>
    </source>
</reference>
<proteinExistence type="predicted"/>
<evidence type="ECO:0000313" key="2">
    <source>
        <dbReference type="EMBL" id="KAG8095538.1"/>
    </source>
</evidence>
<accession>A0A8J5WXZ1</accession>
<feature type="compositionally biased region" description="Basic and acidic residues" evidence="1">
    <location>
        <begin position="46"/>
        <end position="65"/>
    </location>
</feature>
<organism evidence="2 3">
    <name type="scientific">Zizania palustris</name>
    <name type="common">Northern wild rice</name>
    <dbReference type="NCBI Taxonomy" id="103762"/>
    <lineage>
        <taxon>Eukaryota</taxon>
        <taxon>Viridiplantae</taxon>
        <taxon>Streptophyta</taxon>
        <taxon>Embryophyta</taxon>
        <taxon>Tracheophyta</taxon>
        <taxon>Spermatophyta</taxon>
        <taxon>Magnoliopsida</taxon>
        <taxon>Liliopsida</taxon>
        <taxon>Poales</taxon>
        <taxon>Poaceae</taxon>
        <taxon>BOP clade</taxon>
        <taxon>Oryzoideae</taxon>
        <taxon>Oryzeae</taxon>
        <taxon>Zizaniinae</taxon>
        <taxon>Zizania</taxon>
    </lineage>
</organism>